<evidence type="ECO:0000313" key="3">
    <source>
        <dbReference type="Proteomes" id="UP001189756"/>
    </source>
</evidence>
<dbReference type="RefSeq" id="WP_316685434.1">
    <property type="nucleotide sequence ID" value="NZ_CATZAZ010000002.1"/>
</dbReference>
<name>A0AAD2F331_9RALS</name>
<accession>A0AAD2F331</accession>
<dbReference type="AlphaFoldDB" id="A0AAD2F331"/>
<evidence type="ECO:0008006" key="4">
    <source>
        <dbReference type="Google" id="ProtNLM"/>
    </source>
</evidence>
<feature type="region of interest" description="Disordered" evidence="1">
    <location>
        <begin position="280"/>
        <end position="300"/>
    </location>
</feature>
<comment type="caution">
    <text evidence="2">The sequence shown here is derived from an EMBL/GenBank/DDBJ whole genome shotgun (WGS) entry which is preliminary data.</text>
</comment>
<sequence>MKPGQAFTDLPALAAQLRQELENKKTILLYAYNGTGKTRLSMAFKDIGKQGDARDTLYFNAFTEDLFHWDNDLDGDSDRQLTLNAASRFFVGLAELEMDNRIRPLLQRYADFDFRIDTQEWVVRFSRTLDGQIIDNIKVSRGEENIFVWCFFLAIVQLVLDGAEAYRWVKYIYIDDPISSLDEHNAIAVAKFPGSQQAKRMRGPLYRADADYAQLLEQYRRPPPAKLTAAEYRQHKSVLAKLVAERKLFFAAAYLQPRQLRAHKARAALRPSGILQSIGRTASRMRSPVRTARSMTTRRN</sequence>
<protein>
    <recommendedName>
        <fullName evidence="4">Anticodon nuclease</fullName>
    </recommendedName>
</protein>
<dbReference type="EMBL" id="CATZAZ010000002">
    <property type="protein sequence ID" value="CAJ0787174.1"/>
    <property type="molecule type" value="Genomic_DNA"/>
</dbReference>
<dbReference type="Proteomes" id="UP001189756">
    <property type="component" value="Unassembled WGS sequence"/>
</dbReference>
<reference evidence="2" key="1">
    <citation type="submission" date="2023-07" db="EMBL/GenBank/DDBJ databases">
        <authorList>
            <person name="Peeters C."/>
        </authorList>
    </citation>
    <scope>NUCLEOTIDE SEQUENCE</scope>
    <source>
        <strain evidence="2">R-77560</strain>
    </source>
</reference>
<evidence type="ECO:0000256" key="1">
    <source>
        <dbReference type="SAM" id="MobiDB-lite"/>
    </source>
</evidence>
<gene>
    <name evidence="2" type="ORF">R77560_01536</name>
</gene>
<organism evidence="2 3">
    <name type="scientific">Ralstonia thomasii</name>
    <dbReference type="NCBI Taxonomy" id="3058596"/>
    <lineage>
        <taxon>Bacteria</taxon>
        <taxon>Pseudomonadati</taxon>
        <taxon>Pseudomonadota</taxon>
        <taxon>Betaproteobacteria</taxon>
        <taxon>Burkholderiales</taxon>
        <taxon>Burkholderiaceae</taxon>
        <taxon>Ralstonia</taxon>
    </lineage>
</organism>
<proteinExistence type="predicted"/>
<evidence type="ECO:0000313" key="2">
    <source>
        <dbReference type="EMBL" id="CAJ0787174.1"/>
    </source>
</evidence>